<dbReference type="Pfam" id="PF14223">
    <property type="entry name" value="Retrotran_gag_2"/>
    <property type="match status" value="2"/>
</dbReference>
<accession>A0A6L2K4F9</accession>
<gene>
    <name evidence="2" type="ORF">Tci_015620</name>
</gene>
<comment type="caution">
    <text evidence="2">The sequence shown here is derived from an EMBL/GenBank/DDBJ whole genome shotgun (WGS) entry which is preliminary data.</text>
</comment>
<reference evidence="2" key="1">
    <citation type="journal article" date="2019" name="Sci. Rep.">
        <title>Draft genome of Tanacetum cinerariifolium, the natural source of mosquito coil.</title>
        <authorList>
            <person name="Yamashiro T."/>
            <person name="Shiraishi A."/>
            <person name="Satake H."/>
            <person name="Nakayama K."/>
        </authorList>
    </citation>
    <scope>NUCLEOTIDE SEQUENCE</scope>
</reference>
<evidence type="ECO:0000256" key="1">
    <source>
        <dbReference type="SAM" id="Coils"/>
    </source>
</evidence>
<evidence type="ECO:0000313" key="2">
    <source>
        <dbReference type="EMBL" id="GEU43642.1"/>
    </source>
</evidence>
<feature type="coiled-coil region" evidence="1">
    <location>
        <begin position="855"/>
        <end position="889"/>
    </location>
</feature>
<dbReference type="EMBL" id="BKCJ010001738">
    <property type="protein sequence ID" value="GEU43642.1"/>
    <property type="molecule type" value="Genomic_DNA"/>
</dbReference>
<feature type="coiled-coil region" evidence="1">
    <location>
        <begin position="137"/>
        <end position="164"/>
    </location>
</feature>
<name>A0A6L2K4F9_TANCI</name>
<proteinExistence type="predicted"/>
<dbReference type="PANTHER" id="PTHR35317:SF35">
    <property type="entry name" value="DUF4219 DOMAIN-CONTAINING PROTEIN"/>
    <property type="match status" value="1"/>
</dbReference>
<protein>
    <submittedName>
        <fullName evidence="2">Uncharacterized protein</fullName>
    </submittedName>
</protein>
<organism evidence="2">
    <name type="scientific">Tanacetum cinerariifolium</name>
    <name type="common">Dalmatian daisy</name>
    <name type="synonym">Chrysanthemum cinerariifolium</name>
    <dbReference type="NCBI Taxonomy" id="118510"/>
    <lineage>
        <taxon>Eukaryota</taxon>
        <taxon>Viridiplantae</taxon>
        <taxon>Streptophyta</taxon>
        <taxon>Embryophyta</taxon>
        <taxon>Tracheophyta</taxon>
        <taxon>Spermatophyta</taxon>
        <taxon>Magnoliopsida</taxon>
        <taxon>eudicotyledons</taxon>
        <taxon>Gunneridae</taxon>
        <taxon>Pentapetalae</taxon>
        <taxon>asterids</taxon>
        <taxon>campanulids</taxon>
        <taxon>Asterales</taxon>
        <taxon>Asteraceae</taxon>
        <taxon>Asteroideae</taxon>
        <taxon>Anthemideae</taxon>
        <taxon>Anthemidinae</taxon>
        <taxon>Tanacetum</taxon>
    </lineage>
</organism>
<dbReference type="PANTHER" id="PTHR35317">
    <property type="entry name" value="OS04G0629600 PROTEIN"/>
    <property type="match status" value="1"/>
</dbReference>
<keyword evidence="1" id="KW-0175">Coiled coil</keyword>
<sequence length="1158" mass="130909">MEAGTTTTLTAKLPIINPGEYDLWLIRIEQLFLMTDYSLWEVIKNGNKVLKKTVRTDEQIYKPTFAEEKLDRKNEMKARGTLLMALPNNDQLKFHSYQDAKLLMEAIEKRYGGNKESKKVQRTLLKKQYENFIASILETLDQTFDRLQKLISQLEIQGEVIEQEDMNLKLLKSIPSEWKTHALIWRNKADIKTISLDDLYNNLKIYEPELTRSSNTSQNLQNVAFVSSNSISSTNEADNTAYAVSTAPTQGNIVNFASVDNLSYVVICVFLTSQSNSPQLAKEDIKQIDPDNLQEIDLHWEIVTLTIRARRECKAPKNQENKGREYGRKTMPVENLTKNALIAQDGIGGSDWSYQAEEELPINYALMALTSSGSSSSFDSKSVEERLAHYKKNEVVFEEKINISDIEVKLKDNALVANKKKLKKVKKERGYKADSSAVESFVNSSEILENHENVKSISDKGYHAVLPPYTGNYIPPKPNLVFIDEQVESVCGCNPQQKEYKEKGWEMLFGNETVHKKREDKMERAPTTASSLEAEQDSEACCCIIIEESVNVVSVGIKSLQGVIVVQSMRMEQYLTHTNYALWEVIINGDSPVLEPPAVAIPDEHLLKFHSIKDAKSLWEAIKIIFGGNKESKKMHKTIQKQQYENIIASRYEGLDKTYDRFQKHISQLELNGKVISPKDANIKLLRRLPPAWNNIALIMRNKPDIETLSMDDLYNNLKVYEAEIKGQSSSGSKSHNVVFVSFENTSSINETVTAAHDISTTGKNLNYNGKKPVGFDMTKVECYNWHRRGHFARECHVPKNRGNKSVDNEKRVVPVETPASALVVQDRLGGYDWSYQFEEGPTDFALMDYSSDSANSSNSELEETMKEKDDLKEKLTKFEESSKNLTKLINSQMSANDKSGLGYDSQLSKNEMPKCEIFDTASDSSVSEIDEDNNQAKDRYKVGIKYHAVSPPYTGNYMPPRADISFAGLDDSVFKFKISETRTSVNENESIASKSSTGQREVRPVWNNARRVNHQNLSKVTHPHLKRNFVPTAVATKSRQVLINVAKQNSAASTSTTRPKVNTAAIRPNVNAKSSYFKPHFPKRSHFNQRSAEKTNRFSRNINTTKGKNVTTVRPKAVVNVVKGKKKTVVKSSTGCVWRPMITNLNNVSKDSSGSWI</sequence>
<dbReference type="AlphaFoldDB" id="A0A6L2K4F9"/>